<keyword evidence="3" id="KW-0964">Secreted</keyword>
<evidence type="ECO:0000256" key="6">
    <source>
        <dbReference type="ARBA" id="ARBA00023180"/>
    </source>
</evidence>
<keyword evidence="13" id="KW-1185">Reference proteome</keyword>
<gene>
    <name evidence="12" type="ORF">B0J12DRAFT_580892</name>
</gene>
<dbReference type="GO" id="GO:0016829">
    <property type="term" value="F:lyase activity"/>
    <property type="evidence" value="ECO:0007669"/>
    <property type="project" value="UniProtKB-KW"/>
</dbReference>
<evidence type="ECO:0000256" key="4">
    <source>
        <dbReference type="ARBA" id="ARBA00022729"/>
    </source>
</evidence>
<name>A0ABQ8FZL7_9PEZI</name>
<dbReference type="InterPro" id="IPR012334">
    <property type="entry name" value="Pectin_lyas_fold"/>
</dbReference>
<evidence type="ECO:0000256" key="8">
    <source>
        <dbReference type="ARBA" id="ARBA00023316"/>
    </source>
</evidence>
<evidence type="ECO:0000256" key="1">
    <source>
        <dbReference type="ARBA" id="ARBA00004613"/>
    </source>
</evidence>
<dbReference type="Pfam" id="PF00295">
    <property type="entry name" value="Glyco_hydro_28"/>
    <property type="match status" value="1"/>
</dbReference>
<keyword evidence="8" id="KW-0961">Cell wall biogenesis/degradation</keyword>
<dbReference type="EMBL" id="JAGTJR010000032">
    <property type="protein sequence ID" value="KAH7038823.1"/>
    <property type="molecule type" value="Genomic_DNA"/>
</dbReference>
<reference evidence="12 13" key="1">
    <citation type="journal article" date="2021" name="Nat. Commun.">
        <title>Genetic determinants of endophytism in the Arabidopsis root mycobiome.</title>
        <authorList>
            <person name="Mesny F."/>
            <person name="Miyauchi S."/>
            <person name="Thiergart T."/>
            <person name="Pickel B."/>
            <person name="Atanasova L."/>
            <person name="Karlsson M."/>
            <person name="Huettel B."/>
            <person name="Barry K.W."/>
            <person name="Haridas S."/>
            <person name="Chen C."/>
            <person name="Bauer D."/>
            <person name="Andreopoulos W."/>
            <person name="Pangilinan J."/>
            <person name="LaButti K."/>
            <person name="Riley R."/>
            <person name="Lipzen A."/>
            <person name="Clum A."/>
            <person name="Drula E."/>
            <person name="Henrissat B."/>
            <person name="Kohler A."/>
            <person name="Grigoriev I.V."/>
            <person name="Martin F.M."/>
            <person name="Hacquard S."/>
        </authorList>
    </citation>
    <scope>NUCLEOTIDE SEQUENCE [LARGE SCALE GENOMIC DNA]</scope>
    <source>
        <strain evidence="12 13">MPI-SDFR-AT-0080</strain>
    </source>
</reference>
<keyword evidence="12" id="KW-0456">Lyase</keyword>
<accession>A0ABQ8FZL7</accession>
<dbReference type="Gene3D" id="2.160.20.10">
    <property type="entry name" value="Single-stranded right-handed beta-helix, Pectin lyase-like"/>
    <property type="match status" value="1"/>
</dbReference>
<comment type="subcellular location">
    <subcellularLocation>
        <location evidence="1">Secreted</location>
    </subcellularLocation>
</comment>
<dbReference type="PANTHER" id="PTHR31736:SF8">
    <property type="entry name" value="PUTATIVE (AFU_ORTHOLOGUE AFUA_7G06410)-RELATED"/>
    <property type="match status" value="1"/>
</dbReference>
<comment type="similarity">
    <text evidence="2 9">Belongs to the glycosyl hydrolase 28 family.</text>
</comment>
<keyword evidence="5 9" id="KW-0378">Hydrolase</keyword>
<evidence type="ECO:0000256" key="5">
    <source>
        <dbReference type="ARBA" id="ARBA00022801"/>
    </source>
</evidence>
<evidence type="ECO:0000256" key="7">
    <source>
        <dbReference type="ARBA" id="ARBA00023295"/>
    </source>
</evidence>
<protein>
    <submittedName>
        <fullName evidence="12">Pectin lyase fold/virulence factor</fullName>
    </submittedName>
</protein>
<keyword evidence="6" id="KW-0325">Glycoprotein</keyword>
<feature type="region of interest" description="Disordered" evidence="10">
    <location>
        <begin position="220"/>
        <end position="243"/>
    </location>
</feature>
<proteinExistence type="inferred from homology"/>
<dbReference type="SUPFAM" id="SSF51126">
    <property type="entry name" value="Pectin lyase-like"/>
    <property type="match status" value="1"/>
</dbReference>
<evidence type="ECO:0000256" key="11">
    <source>
        <dbReference type="SAM" id="SignalP"/>
    </source>
</evidence>
<organism evidence="12 13">
    <name type="scientific">Macrophomina phaseolina</name>
    <dbReference type="NCBI Taxonomy" id="35725"/>
    <lineage>
        <taxon>Eukaryota</taxon>
        <taxon>Fungi</taxon>
        <taxon>Dikarya</taxon>
        <taxon>Ascomycota</taxon>
        <taxon>Pezizomycotina</taxon>
        <taxon>Dothideomycetes</taxon>
        <taxon>Dothideomycetes incertae sedis</taxon>
        <taxon>Botryosphaeriales</taxon>
        <taxon>Botryosphaeriaceae</taxon>
        <taxon>Macrophomina</taxon>
    </lineage>
</organism>
<evidence type="ECO:0000313" key="13">
    <source>
        <dbReference type="Proteomes" id="UP000774617"/>
    </source>
</evidence>
<feature type="chain" id="PRO_5047480838" evidence="11">
    <location>
        <begin position="26"/>
        <end position="243"/>
    </location>
</feature>
<evidence type="ECO:0000256" key="2">
    <source>
        <dbReference type="ARBA" id="ARBA00008834"/>
    </source>
</evidence>
<evidence type="ECO:0000256" key="9">
    <source>
        <dbReference type="RuleBase" id="RU361169"/>
    </source>
</evidence>
<keyword evidence="4 11" id="KW-0732">Signal</keyword>
<comment type="caution">
    <text evidence="12">The sequence shown here is derived from an EMBL/GenBank/DDBJ whole genome shotgun (WGS) entry which is preliminary data.</text>
</comment>
<sequence>MTSHNTVLGIFLVLFMLACANYTHASRLERRAECVVPANEDGSDDTPAILEAFHTCRSHGRIVFQNTTYHINQIMKTVGLVETDIHIYGTLLWSTNTSYWLNNNQWTGFQNGSAAWFLGGTNVTVDGFGYGTLDGNGQVWYDLVNGESNYPRRPHAVAVWEAENMTFRNLRMVQSQMWTLSIMWSKNVLFDGVYINSTSHSGAPAPVILLDWIGAGSEVRSSPVQSRDPRCSRIASADPVSRS</sequence>
<feature type="signal peptide" evidence="11">
    <location>
        <begin position="1"/>
        <end position="25"/>
    </location>
</feature>
<dbReference type="PANTHER" id="PTHR31736">
    <property type="match status" value="1"/>
</dbReference>
<keyword evidence="7 9" id="KW-0326">Glycosidase</keyword>
<dbReference type="InterPro" id="IPR011050">
    <property type="entry name" value="Pectin_lyase_fold/virulence"/>
</dbReference>
<evidence type="ECO:0000256" key="10">
    <source>
        <dbReference type="SAM" id="MobiDB-lite"/>
    </source>
</evidence>
<dbReference type="Proteomes" id="UP000774617">
    <property type="component" value="Unassembled WGS sequence"/>
</dbReference>
<dbReference type="InterPro" id="IPR000743">
    <property type="entry name" value="Glyco_hydro_28"/>
</dbReference>
<evidence type="ECO:0000313" key="12">
    <source>
        <dbReference type="EMBL" id="KAH7038823.1"/>
    </source>
</evidence>
<evidence type="ECO:0000256" key="3">
    <source>
        <dbReference type="ARBA" id="ARBA00022525"/>
    </source>
</evidence>